<keyword evidence="4" id="KW-0547">Nucleotide-binding</keyword>
<evidence type="ECO:0000256" key="5">
    <source>
        <dbReference type="ARBA" id="ARBA00022777"/>
    </source>
</evidence>
<dbReference type="EC" id="2.7.13.3" evidence="2"/>
<dbReference type="GO" id="GO:0000160">
    <property type="term" value="P:phosphorelay signal transduction system"/>
    <property type="evidence" value="ECO:0007669"/>
    <property type="project" value="UniProtKB-KW"/>
</dbReference>
<feature type="domain" description="Histidine kinase" evidence="8">
    <location>
        <begin position="1"/>
        <end position="94"/>
    </location>
</feature>
<keyword evidence="6 9" id="KW-0067">ATP-binding</keyword>
<evidence type="ECO:0000256" key="3">
    <source>
        <dbReference type="ARBA" id="ARBA00022679"/>
    </source>
</evidence>
<dbReference type="RefSeq" id="WP_120113701.1">
    <property type="nucleotide sequence ID" value="NZ_QXQB01000005.1"/>
</dbReference>
<dbReference type="PANTHER" id="PTHR43711:SF28">
    <property type="entry name" value="SENSOR HISTIDINE KINASE YXDK"/>
    <property type="match status" value="1"/>
</dbReference>
<comment type="caution">
    <text evidence="9">The sequence shown here is derived from an EMBL/GenBank/DDBJ whole genome shotgun (WGS) entry which is preliminary data.</text>
</comment>
<dbReference type="Pfam" id="PF02518">
    <property type="entry name" value="HATPase_c"/>
    <property type="match status" value="1"/>
</dbReference>
<accession>A0A3A6PHU7</accession>
<protein>
    <recommendedName>
        <fullName evidence="2">histidine kinase</fullName>
        <ecNumber evidence="2">2.7.13.3</ecNumber>
    </recommendedName>
</protein>
<reference evidence="9 10" key="1">
    <citation type="submission" date="2018-09" db="EMBL/GenBank/DDBJ databases">
        <title>Paenibacillus aracenensis nov. sp. isolated from a cave in southern Spain.</title>
        <authorList>
            <person name="Jurado V."/>
            <person name="Gutierrez-Patricio S."/>
            <person name="Gonzalez-Pimentel J.L."/>
            <person name="Miller A.Z."/>
            <person name="Laiz L."/>
            <person name="Saiz-Jimenez C."/>
        </authorList>
    </citation>
    <scope>NUCLEOTIDE SEQUENCE [LARGE SCALE GENOMIC DNA]</scope>
    <source>
        <strain evidence="9 10">JCM 19203</strain>
    </source>
</reference>
<dbReference type="InterPro" id="IPR050736">
    <property type="entry name" value="Sensor_HK_Regulatory"/>
</dbReference>
<dbReference type="GO" id="GO:0005524">
    <property type="term" value="F:ATP binding"/>
    <property type="evidence" value="ECO:0007669"/>
    <property type="project" value="UniProtKB-KW"/>
</dbReference>
<gene>
    <name evidence="9" type="ORF">D3P09_22730</name>
</gene>
<evidence type="ECO:0000256" key="2">
    <source>
        <dbReference type="ARBA" id="ARBA00012438"/>
    </source>
</evidence>
<dbReference type="SMART" id="SM00387">
    <property type="entry name" value="HATPase_c"/>
    <property type="match status" value="1"/>
</dbReference>
<dbReference type="InterPro" id="IPR004358">
    <property type="entry name" value="Sig_transdc_His_kin-like_C"/>
</dbReference>
<dbReference type="EMBL" id="QXQB01000005">
    <property type="protein sequence ID" value="RJX37779.1"/>
    <property type="molecule type" value="Genomic_DNA"/>
</dbReference>
<evidence type="ECO:0000256" key="4">
    <source>
        <dbReference type="ARBA" id="ARBA00022741"/>
    </source>
</evidence>
<dbReference type="Gene3D" id="3.30.565.10">
    <property type="entry name" value="Histidine kinase-like ATPase, C-terminal domain"/>
    <property type="match status" value="1"/>
</dbReference>
<evidence type="ECO:0000313" key="9">
    <source>
        <dbReference type="EMBL" id="RJX37779.1"/>
    </source>
</evidence>
<dbReference type="AlphaFoldDB" id="A0A3A6PHU7"/>
<keyword evidence="10" id="KW-1185">Reference proteome</keyword>
<keyword evidence="3" id="KW-0808">Transferase</keyword>
<keyword evidence="7" id="KW-0902">Two-component regulatory system</keyword>
<sequence length="105" mass="11485">MKLRVAGGQVILSMLKYDLFVRIDIEDEGIGIDEDEQHLIFQRFYRGEAVRGAEGRGIGLYLARKIVARQGGYMKVTSARGKGSCFSIFLPIEPASGANFASGAE</sequence>
<dbReference type="PROSITE" id="PS50109">
    <property type="entry name" value="HIS_KIN"/>
    <property type="match status" value="1"/>
</dbReference>
<dbReference type="InterPro" id="IPR003594">
    <property type="entry name" value="HATPase_dom"/>
</dbReference>
<keyword evidence="5" id="KW-0418">Kinase</keyword>
<dbReference type="PRINTS" id="PR00344">
    <property type="entry name" value="BCTRLSENSOR"/>
</dbReference>
<proteinExistence type="predicted"/>
<evidence type="ECO:0000256" key="7">
    <source>
        <dbReference type="ARBA" id="ARBA00023012"/>
    </source>
</evidence>
<evidence type="ECO:0000259" key="8">
    <source>
        <dbReference type="PROSITE" id="PS50109"/>
    </source>
</evidence>
<evidence type="ECO:0000256" key="6">
    <source>
        <dbReference type="ARBA" id="ARBA00022840"/>
    </source>
</evidence>
<dbReference type="SUPFAM" id="SSF55874">
    <property type="entry name" value="ATPase domain of HSP90 chaperone/DNA topoisomerase II/histidine kinase"/>
    <property type="match status" value="1"/>
</dbReference>
<name>A0A3A6PHU7_9BACL</name>
<dbReference type="PANTHER" id="PTHR43711">
    <property type="entry name" value="TWO-COMPONENT HISTIDINE KINASE"/>
    <property type="match status" value="1"/>
</dbReference>
<comment type="catalytic activity">
    <reaction evidence="1">
        <text>ATP + protein L-histidine = ADP + protein N-phospho-L-histidine.</text>
        <dbReference type="EC" id="2.7.13.3"/>
    </reaction>
</comment>
<evidence type="ECO:0000313" key="10">
    <source>
        <dbReference type="Proteomes" id="UP000267798"/>
    </source>
</evidence>
<dbReference type="OrthoDB" id="9773956at2"/>
<evidence type="ECO:0000256" key="1">
    <source>
        <dbReference type="ARBA" id="ARBA00000085"/>
    </source>
</evidence>
<organism evidence="9 10">
    <name type="scientific">Paenibacillus pinisoli</name>
    <dbReference type="NCBI Taxonomy" id="1276110"/>
    <lineage>
        <taxon>Bacteria</taxon>
        <taxon>Bacillati</taxon>
        <taxon>Bacillota</taxon>
        <taxon>Bacilli</taxon>
        <taxon>Bacillales</taxon>
        <taxon>Paenibacillaceae</taxon>
        <taxon>Paenibacillus</taxon>
    </lineage>
</organism>
<dbReference type="Proteomes" id="UP000267798">
    <property type="component" value="Unassembled WGS sequence"/>
</dbReference>
<dbReference type="InterPro" id="IPR036890">
    <property type="entry name" value="HATPase_C_sf"/>
</dbReference>
<dbReference type="GO" id="GO:0004673">
    <property type="term" value="F:protein histidine kinase activity"/>
    <property type="evidence" value="ECO:0007669"/>
    <property type="project" value="UniProtKB-EC"/>
</dbReference>
<dbReference type="InterPro" id="IPR005467">
    <property type="entry name" value="His_kinase_dom"/>
</dbReference>